<dbReference type="Gene3D" id="3.10.20.90">
    <property type="entry name" value="Phosphatidylinositol 3-kinase Catalytic Subunit, Chain A, domain 1"/>
    <property type="match status" value="1"/>
</dbReference>
<feature type="compositionally biased region" description="Low complexity" evidence="9">
    <location>
        <begin position="381"/>
        <end position="390"/>
    </location>
</feature>
<accession>A0A072NW24</accession>
<dbReference type="GO" id="GO:0003676">
    <property type="term" value="F:nucleic acid binding"/>
    <property type="evidence" value="ECO:0007669"/>
    <property type="project" value="InterPro"/>
</dbReference>
<protein>
    <recommendedName>
        <fullName evidence="2">peptidylprolyl isomerase</fullName>
        <ecNumber evidence="2">5.2.1.8</ecNumber>
    </recommendedName>
</protein>
<feature type="region of interest" description="Disordered" evidence="9">
    <location>
        <begin position="546"/>
        <end position="674"/>
    </location>
</feature>
<dbReference type="VEuPathDB" id="FungiDB:A1O9_11715"/>
<evidence type="ECO:0000256" key="8">
    <source>
        <dbReference type="PROSITE-ProRule" id="PRU00047"/>
    </source>
</evidence>
<dbReference type="OrthoDB" id="106784at2759"/>
<evidence type="ECO:0000256" key="5">
    <source>
        <dbReference type="ARBA" id="ARBA00022833"/>
    </source>
</evidence>
<keyword evidence="5" id="KW-0862">Zinc</keyword>
<dbReference type="GO" id="GO:0006511">
    <property type="term" value="P:ubiquitin-dependent protein catabolic process"/>
    <property type="evidence" value="ECO:0007669"/>
    <property type="project" value="TreeGrafter"/>
</dbReference>
<feature type="compositionally biased region" description="Basic and acidic residues" evidence="9">
    <location>
        <begin position="342"/>
        <end position="351"/>
    </location>
</feature>
<feature type="domain" description="CCHC-type" evidence="10">
    <location>
        <begin position="173"/>
        <end position="187"/>
    </location>
</feature>
<evidence type="ECO:0000256" key="4">
    <source>
        <dbReference type="ARBA" id="ARBA00022771"/>
    </source>
</evidence>
<feature type="region of interest" description="Disordered" evidence="9">
    <location>
        <begin position="342"/>
        <end position="464"/>
    </location>
</feature>
<dbReference type="GO" id="GO:0003755">
    <property type="term" value="F:peptidyl-prolyl cis-trans isomerase activity"/>
    <property type="evidence" value="ECO:0007669"/>
    <property type="project" value="UniProtKB-KW"/>
</dbReference>
<dbReference type="InterPro" id="IPR001878">
    <property type="entry name" value="Znf_CCHC"/>
</dbReference>
<keyword evidence="4 8" id="KW-0863">Zinc-finger</keyword>
<dbReference type="InterPro" id="IPR013083">
    <property type="entry name" value="Znf_RING/FYVE/PHD"/>
</dbReference>
<evidence type="ECO:0000256" key="6">
    <source>
        <dbReference type="ARBA" id="ARBA00023110"/>
    </source>
</evidence>
<dbReference type="GO" id="GO:0005634">
    <property type="term" value="C:nucleus"/>
    <property type="evidence" value="ECO:0007669"/>
    <property type="project" value="UniProtKB-SubCell"/>
</dbReference>
<sequence>MASYVYFKFKSQKEPQRVTIDGPHTDVWNLKREIITISRLGDGTDFDLKIYKENSNEEYTDDTEIIPKDSTVLARRLPASAPGKGRAARYVSGKPPASAKHTHSATAKTLKTVEMNSSMTEQEKLQAMLKFTDAQWQQKQEEMSHETRVPVSGKPFNKKANIPEGEPPHGYICYRCGKKGHWIQACPTNDDANYDNKNRIKRTTGIPRSMLKKIDQSDIDKLDDAQRQNLMVNAEGDYVFAQADEKAWRKHLEQVKASEAAQKKVQVGNKELQDRGLECSIDKRLFVDPMKTPCCGKTYCHDCIENALLENDLTCPGCETENISLERLEPDEETKTKIKEYQAEKANEKPRSRSPTVAAVSPKVEESPKKSRPASQDGTNSPQSSSGQSQSKKRNASEVDGSTVSDSLAAPAMKRQRSGEAVSSSTSKPDPATSKQHSSNDDPSNNEKDESNNSTLPENMMPPDMSQMMQGMNFPVMPNFNPFMMNPMAMNMGMGMGIGMGMNQMNGINGINGMNPMNWMQPNNFNMNTANGMNGMDGMFPNNGPKAFGNPIQNWNNMNQAPSGPRQNGFSNNSRPPYRNQKFNHNQNNNHQFNKPPPAQPASMPGVPTGPKALQNQNQNQNFYPPTGPAENKFANQQRHVGNEEDNAYMRQPVNPHRHVNRNRRARQADYREL</sequence>
<comment type="subcellular location">
    <subcellularLocation>
        <location evidence="1">Nucleus</location>
    </subcellularLocation>
</comment>
<comment type="caution">
    <text evidence="12">The sequence shown here is derived from an EMBL/GenBank/DDBJ whole genome shotgun (WGS) entry which is preliminary data.</text>
</comment>
<evidence type="ECO:0000313" key="12">
    <source>
        <dbReference type="EMBL" id="KEF52089.1"/>
    </source>
</evidence>
<evidence type="ECO:0000256" key="7">
    <source>
        <dbReference type="ARBA" id="ARBA00023242"/>
    </source>
</evidence>
<dbReference type="AlphaFoldDB" id="A0A072NW24"/>
<organism evidence="12 13">
    <name type="scientific">Exophiala aquamarina CBS 119918</name>
    <dbReference type="NCBI Taxonomy" id="1182545"/>
    <lineage>
        <taxon>Eukaryota</taxon>
        <taxon>Fungi</taxon>
        <taxon>Dikarya</taxon>
        <taxon>Ascomycota</taxon>
        <taxon>Pezizomycotina</taxon>
        <taxon>Eurotiomycetes</taxon>
        <taxon>Chaetothyriomycetidae</taxon>
        <taxon>Chaetothyriales</taxon>
        <taxon>Herpotrichiellaceae</taxon>
        <taxon>Exophiala</taxon>
    </lineage>
</organism>
<dbReference type="SMART" id="SM01180">
    <property type="entry name" value="DWNN"/>
    <property type="match status" value="1"/>
</dbReference>
<dbReference type="SMART" id="SM00343">
    <property type="entry name" value="ZnF_C2HC"/>
    <property type="match status" value="1"/>
</dbReference>
<keyword evidence="13" id="KW-1185">Reference proteome</keyword>
<keyword evidence="6" id="KW-0697">Rotamase</keyword>
<feature type="region of interest" description="Disordered" evidence="9">
    <location>
        <begin position="142"/>
        <end position="163"/>
    </location>
</feature>
<dbReference type="InterPro" id="IPR025829">
    <property type="entry name" value="Zn_knuckle_CX2CX3GHX4C"/>
</dbReference>
<dbReference type="Proteomes" id="UP000027920">
    <property type="component" value="Unassembled WGS sequence"/>
</dbReference>
<dbReference type="GO" id="GO:0008270">
    <property type="term" value="F:zinc ion binding"/>
    <property type="evidence" value="ECO:0007669"/>
    <property type="project" value="UniProtKB-KW"/>
</dbReference>
<evidence type="ECO:0000313" key="13">
    <source>
        <dbReference type="Proteomes" id="UP000027920"/>
    </source>
</evidence>
<gene>
    <name evidence="12" type="ORF">A1O9_11715</name>
</gene>
<evidence type="ECO:0000256" key="9">
    <source>
        <dbReference type="SAM" id="MobiDB-lite"/>
    </source>
</evidence>
<keyword evidence="7" id="KW-0539">Nucleus</keyword>
<evidence type="ECO:0000259" key="11">
    <source>
        <dbReference type="PROSITE" id="PS51282"/>
    </source>
</evidence>
<feature type="compositionally biased region" description="Polar residues" evidence="9">
    <location>
        <begin position="551"/>
        <end position="575"/>
    </location>
</feature>
<dbReference type="Pfam" id="PF08783">
    <property type="entry name" value="DWNN"/>
    <property type="match status" value="1"/>
</dbReference>
<dbReference type="GeneID" id="25286612"/>
<reference evidence="12 13" key="1">
    <citation type="submission" date="2013-03" db="EMBL/GenBank/DDBJ databases">
        <title>The Genome Sequence of Exophiala aquamarina CBS 119918.</title>
        <authorList>
            <consortium name="The Broad Institute Genomics Platform"/>
            <person name="Cuomo C."/>
            <person name="de Hoog S."/>
            <person name="Gorbushina A."/>
            <person name="Walker B."/>
            <person name="Young S.K."/>
            <person name="Zeng Q."/>
            <person name="Gargeya S."/>
            <person name="Fitzgerald M."/>
            <person name="Haas B."/>
            <person name="Abouelleil A."/>
            <person name="Allen A.W."/>
            <person name="Alvarado L."/>
            <person name="Arachchi H.M."/>
            <person name="Berlin A.M."/>
            <person name="Chapman S.B."/>
            <person name="Gainer-Dewar J."/>
            <person name="Goldberg J."/>
            <person name="Griggs A."/>
            <person name="Gujja S."/>
            <person name="Hansen M."/>
            <person name="Howarth C."/>
            <person name="Imamovic A."/>
            <person name="Ireland A."/>
            <person name="Larimer J."/>
            <person name="McCowan C."/>
            <person name="Murphy C."/>
            <person name="Pearson M."/>
            <person name="Poon T.W."/>
            <person name="Priest M."/>
            <person name="Roberts A."/>
            <person name="Saif S."/>
            <person name="Shea T."/>
            <person name="Sisk P."/>
            <person name="Sykes S."/>
            <person name="Wortman J."/>
            <person name="Nusbaum C."/>
            <person name="Birren B."/>
        </authorList>
    </citation>
    <scope>NUCLEOTIDE SEQUENCE [LARGE SCALE GENOMIC DNA]</scope>
    <source>
        <strain evidence="12 13">CBS 119918</strain>
    </source>
</reference>
<dbReference type="InterPro" id="IPR036875">
    <property type="entry name" value="Znf_CCHC_sf"/>
</dbReference>
<dbReference type="PANTHER" id="PTHR15439">
    <property type="entry name" value="RETINOBLASTOMA-BINDING PROTEIN 6"/>
    <property type="match status" value="1"/>
</dbReference>
<dbReference type="PANTHER" id="PTHR15439:SF0">
    <property type="entry name" value="CELL DIVISION CYCLE AND APOPTOSIS REGULATOR PROTEIN 1-RELATED"/>
    <property type="match status" value="1"/>
</dbReference>
<dbReference type="Pfam" id="PF13696">
    <property type="entry name" value="zf-CCHC_2"/>
    <property type="match status" value="1"/>
</dbReference>
<feature type="compositionally biased region" description="Low complexity" evidence="9">
    <location>
        <begin position="580"/>
        <end position="594"/>
    </location>
</feature>
<feature type="compositionally biased region" description="Polar residues" evidence="9">
    <location>
        <begin position="421"/>
        <end position="443"/>
    </location>
</feature>
<dbReference type="GO" id="GO:0061630">
    <property type="term" value="F:ubiquitin protein ligase activity"/>
    <property type="evidence" value="ECO:0007669"/>
    <property type="project" value="InterPro"/>
</dbReference>
<dbReference type="InterPro" id="IPR003613">
    <property type="entry name" value="Ubox_domain"/>
</dbReference>
<evidence type="ECO:0000256" key="2">
    <source>
        <dbReference type="ARBA" id="ARBA00013194"/>
    </source>
</evidence>
<dbReference type="EC" id="5.2.1.8" evidence="2"/>
<dbReference type="Gene3D" id="3.30.40.10">
    <property type="entry name" value="Zinc/RING finger domain, C3HC4 (zinc finger)"/>
    <property type="match status" value="1"/>
</dbReference>
<dbReference type="InterPro" id="IPR014891">
    <property type="entry name" value="DWNN_domain"/>
</dbReference>
<dbReference type="SUPFAM" id="SSF57756">
    <property type="entry name" value="Retrovirus zinc finger-like domains"/>
    <property type="match status" value="1"/>
</dbReference>
<dbReference type="SUPFAM" id="SSF57850">
    <property type="entry name" value="RING/U-box"/>
    <property type="match status" value="1"/>
</dbReference>
<dbReference type="PROSITE" id="PS51282">
    <property type="entry name" value="DWNN"/>
    <property type="match status" value="1"/>
</dbReference>
<evidence type="ECO:0000256" key="3">
    <source>
        <dbReference type="ARBA" id="ARBA00022723"/>
    </source>
</evidence>
<dbReference type="GO" id="GO:0006397">
    <property type="term" value="P:mRNA processing"/>
    <property type="evidence" value="ECO:0007669"/>
    <property type="project" value="InterPro"/>
</dbReference>
<dbReference type="HOGENOM" id="CLU_019105_1_0_1"/>
<evidence type="ECO:0000256" key="1">
    <source>
        <dbReference type="ARBA" id="ARBA00004123"/>
    </source>
</evidence>
<proteinExistence type="predicted"/>
<dbReference type="STRING" id="1182545.A0A072NW24"/>
<dbReference type="CDD" id="cd16620">
    <property type="entry name" value="vRING-HC-C4C4_RBBP6"/>
    <property type="match status" value="1"/>
</dbReference>
<feature type="compositionally biased region" description="Basic residues" evidence="9">
    <location>
        <begin position="656"/>
        <end position="666"/>
    </location>
</feature>
<dbReference type="GO" id="GO:0016567">
    <property type="term" value="P:protein ubiquitination"/>
    <property type="evidence" value="ECO:0007669"/>
    <property type="project" value="InterPro"/>
</dbReference>
<keyword evidence="6" id="KW-0413">Isomerase</keyword>
<dbReference type="RefSeq" id="XP_013254679.1">
    <property type="nucleotide sequence ID" value="XM_013399225.1"/>
</dbReference>
<name>A0A072NW24_9EURO</name>
<dbReference type="Pfam" id="PF04564">
    <property type="entry name" value="U-box"/>
    <property type="match status" value="1"/>
</dbReference>
<dbReference type="EMBL" id="AMGV01000019">
    <property type="protein sequence ID" value="KEF52089.1"/>
    <property type="molecule type" value="Genomic_DNA"/>
</dbReference>
<feature type="domain" description="DWNN" evidence="11">
    <location>
        <begin position="5"/>
        <end position="78"/>
    </location>
</feature>
<feature type="region of interest" description="Disordered" evidence="9">
    <location>
        <begin position="83"/>
        <end position="105"/>
    </location>
</feature>
<keyword evidence="3" id="KW-0479">Metal-binding</keyword>
<dbReference type="Gene3D" id="4.10.60.10">
    <property type="entry name" value="Zinc finger, CCHC-type"/>
    <property type="match status" value="1"/>
</dbReference>
<evidence type="ECO:0000259" key="10">
    <source>
        <dbReference type="PROSITE" id="PS50158"/>
    </source>
</evidence>
<dbReference type="PROSITE" id="PS50158">
    <property type="entry name" value="ZF_CCHC"/>
    <property type="match status" value="1"/>
</dbReference>
<dbReference type="InterPro" id="IPR033489">
    <property type="entry name" value="RBBP6"/>
</dbReference>